<dbReference type="Pfam" id="PF13637">
    <property type="entry name" value="Ank_4"/>
    <property type="match status" value="1"/>
</dbReference>
<dbReference type="AlphaFoldDB" id="A0A8T8XFH5"/>
<keyword evidence="1" id="KW-0677">Repeat</keyword>
<feature type="region of interest" description="Disordered" evidence="4">
    <location>
        <begin position="1"/>
        <end position="64"/>
    </location>
</feature>
<evidence type="ECO:0000313" key="6">
    <source>
        <dbReference type="Proteomes" id="UP000249497"/>
    </source>
</evidence>
<evidence type="ECO:0000256" key="3">
    <source>
        <dbReference type="PROSITE-ProRule" id="PRU00023"/>
    </source>
</evidence>
<keyword evidence="2 3" id="KW-0040">ANK repeat</keyword>
<dbReference type="OrthoDB" id="366390at2759"/>
<evidence type="ECO:0000313" key="5">
    <source>
        <dbReference type="EMBL" id="RAH86801.1"/>
    </source>
</evidence>
<evidence type="ECO:0000256" key="2">
    <source>
        <dbReference type="ARBA" id="ARBA00023043"/>
    </source>
</evidence>
<sequence length="342" mass="36632">MADNVSTHISVTERENSAPEEDNVTGNNGPPANNDSSENDDNSVHTDSVAETGDDSAKYDASKKEESRNLLQDLIEAIEDKNTQIAENLLKDHSDLAKSTFTYDASRGDDDAEERTTPLLLAIELGRGGLVRLLVNRRAEVNLTVGNAASYRGEPEPLNALQSAILCNSRMDLEWALAHSVDIINTNTSFTSEDVTGLAMGKITPLMLAVGLKRSDTTKLLEANSADREATAVIDELTASLAAGYTGSLRAIQHFRNKQATGSSLVNSNHTVAPLLAAAATGNEKVFEILSKHQADLTARDDYGNTALYLASKGGNTTNSTSIPKKGYLAIIQGLVKNFLRS</sequence>
<dbReference type="SUPFAM" id="SSF48403">
    <property type="entry name" value="Ankyrin repeat"/>
    <property type="match status" value="1"/>
</dbReference>
<gene>
    <name evidence="5" type="ORF">BO86DRAFT_394596</name>
</gene>
<feature type="compositionally biased region" description="Polar residues" evidence="4">
    <location>
        <begin position="1"/>
        <end position="10"/>
    </location>
</feature>
<dbReference type="InterPro" id="IPR036770">
    <property type="entry name" value="Ankyrin_rpt-contain_sf"/>
</dbReference>
<dbReference type="PROSITE" id="PS50088">
    <property type="entry name" value="ANK_REPEAT"/>
    <property type="match status" value="1"/>
</dbReference>
<dbReference type="InterPro" id="IPR002110">
    <property type="entry name" value="Ankyrin_rpt"/>
</dbReference>
<evidence type="ECO:0000256" key="1">
    <source>
        <dbReference type="ARBA" id="ARBA00022737"/>
    </source>
</evidence>
<feature type="compositionally biased region" description="Basic and acidic residues" evidence="4">
    <location>
        <begin position="55"/>
        <end position="64"/>
    </location>
</feature>
<dbReference type="SMART" id="SM00248">
    <property type="entry name" value="ANK"/>
    <property type="match status" value="5"/>
</dbReference>
<dbReference type="RefSeq" id="XP_025532695.1">
    <property type="nucleotide sequence ID" value="XM_025673221.1"/>
</dbReference>
<accession>A0A8T8XFH5</accession>
<dbReference type="PANTHER" id="PTHR24198">
    <property type="entry name" value="ANKYRIN REPEAT AND PROTEIN KINASE DOMAIN-CONTAINING PROTEIN"/>
    <property type="match status" value="1"/>
</dbReference>
<proteinExistence type="predicted"/>
<feature type="repeat" description="ANK" evidence="3">
    <location>
        <begin position="270"/>
        <end position="302"/>
    </location>
</feature>
<dbReference type="Proteomes" id="UP000249497">
    <property type="component" value="Unassembled WGS sequence"/>
</dbReference>
<protein>
    <submittedName>
        <fullName evidence="5">Ankyrin</fullName>
    </submittedName>
</protein>
<dbReference type="EMBL" id="KZ824771">
    <property type="protein sequence ID" value="RAH86801.1"/>
    <property type="molecule type" value="Genomic_DNA"/>
</dbReference>
<organism evidence="5 6">
    <name type="scientific">Aspergillus japonicus CBS 114.51</name>
    <dbReference type="NCBI Taxonomy" id="1448312"/>
    <lineage>
        <taxon>Eukaryota</taxon>
        <taxon>Fungi</taxon>
        <taxon>Dikarya</taxon>
        <taxon>Ascomycota</taxon>
        <taxon>Pezizomycotina</taxon>
        <taxon>Eurotiomycetes</taxon>
        <taxon>Eurotiomycetidae</taxon>
        <taxon>Eurotiales</taxon>
        <taxon>Aspergillaceae</taxon>
        <taxon>Aspergillus</taxon>
        <taxon>Aspergillus subgen. Circumdati</taxon>
    </lineage>
</organism>
<keyword evidence="6" id="KW-1185">Reference proteome</keyword>
<dbReference type="PANTHER" id="PTHR24198:SF165">
    <property type="entry name" value="ANKYRIN REPEAT-CONTAINING PROTEIN-RELATED"/>
    <property type="match status" value="1"/>
</dbReference>
<dbReference type="Gene3D" id="1.25.40.20">
    <property type="entry name" value="Ankyrin repeat-containing domain"/>
    <property type="match status" value="2"/>
</dbReference>
<reference evidence="5 6" key="1">
    <citation type="submission" date="2018-02" db="EMBL/GenBank/DDBJ databases">
        <title>The genomes of Aspergillus section Nigri reveals drivers in fungal speciation.</title>
        <authorList>
            <consortium name="DOE Joint Genome Institute"/>
            <person name="Vesth T.C."/>
            <person name="Nybo J."/>
            <person name="Theobald S."/>
            <person name="Brandl J."/>
            <person name="Frisvad J.C."/>
            <person name="Nielsen K.F."/>
            <person name="Lyhne E.K."/>
            <person name="Kogle M.E."/>
            <person name="Kuo A."/>
            <person name="Riley R."/>
            <person name="Clum A."/>
            <person name="Nolan M."/>
            <person name="Lipzen A."/>
            <person name="Salamov A."/>
            <person name="Henrissat B."/>
            <person name="Wiebenga A."/>
            <person name="De vries R.P."/>
            <person name="Grigoriev I.V."/>
            <person name="Mortensen U.H."/>
            <person name="Andersen M.R."/>
            <person name="Baker S.E."/>
        </authorList>
    </citation>
    <scope>NUCLEOTIDE SEQUENCE [LARGE SCALE GENOMIC DNA]</scope>
    <source>
        <strain evidence="5 6">CBS 114.51</strain>
    </source>
</reference>
<evidence type="ECO:0000256" key="4">
    <source>
        <dbReference type="SAM" id="MobiDB-lite"/>
    </source>
</evidence>
<dbReference type="GeneID" id="37176913"/>
<name>A0A8T8XFH5_ASPJA</name>